<dbReference type="Gene3D" id="3.10.450.50">
    <property type="match status" value="1"/>
</dbReference>
<dbReference type="PANTHER" id="PTHR41252">
    <property type="entry name" value="BLR2505 PROTEIN"/>
    <property type="match status" value="1"/>
</dbReference>
<dbReference type="Pfam" id="PF12680">
    <property type="entry name" value="SnoaL_2"/>
    <property type="match status" value="1"/>
</dbReference>
<dbReference type="EMBL" id="JBBKZV010000050">
    <property type="protein sequence ID" value="MEJ8827081.1"/>
    <property type="molecule type" value="Genomic_DNA"/>
</dbReference>
<keyword evidence="3" id="KW-1185">Reference proteome</keyword>
<gene>
    <name evidence="2" type="ORF">WKW80_34675</name>
</gene>
<feature type="domain" description="SnoaL-like" evidence="1">
    <location>
        <begin position="10"/>
        <end position="119"/>
    </location>
</feature>
<evidence type="ECO:0000313" key="2">
    <source>
        <dbReference type="EMBL" id="MEJ8827081.1"/>
    </source>
</evidence>
<name>A0ABU8WAL3_9BURK</name>
<dbReference type="RefSeq" id="WP_340368111.1">
    <property type="nucleotide sequence ID" value="NZ_JBBKZV010000050.1"/>
</dbReference>
<dbReference type="SUPFAM" id="SSF54427">
    <property type="entry name" value="NTF2-like"/>
    <property type="match status" value="1"/>
</dbReference>
<dbReference type="InterPro" id="IPR037401">
    <property type="entry name" value="SnoaL-like"/>
</dbReference>
<sequence length="131" mass="14153">MGKSLEISKQAYAAFGSGNIPALLDLLSDDVEWRFFSKSELGTPYGGTFKGKQDVAGFFGALAQSTEILGFEPVEFLEGPGHVTTIGRSKGRALPDGKVYETEWIQVAVMDESGKIARWFGTEDSAARLAK</sequence>
<dbReference type="Proteomes" id="UP001363010">
    <property type="component" value="Unassembled WGS sequence"/>
</dbReference>
<protein>
    <submittedName>
        <fullName evidence="2">Nuclear transport factor 2 family protein</fullName>
    </submittedName>
</protein>
<evidence type="ECO:0000259" key="1">
    <source>
        <dbReference type="Pfam" id="PF12680"/>
    </source>
</evidence>
<dbReference type="InterPro" id="IPR032710">
    <property type="entry name" value="NTF2-like_dom_sf"/>
</dbReference>
<dbReference type="PANTHER" id="PTHR41252:SF1">
    <property type="entry name" value="BLR2505 PROTEIN"/>
    <property type="match status" value="1"/>
</dbReference>
<accession>A0ABU8WAL3</accession>
<comment type="caution">
    <text evidence="2">The sequence shown here is derived from an EMBL/GenBank/DDBJ whole genome shotgun (WGS) entry which is preliminary data.</text>
</comment>
<organism evidence="2 3">
    <name type="scientific">Variovorax humicola</name>
    <dbReference type="NCBI Taxonomy" id="1769758"/>
    <lineage>
        <taxon>Bacteria</taxon>
        <taxon>Pseudomonadati</taxon>
        <taxon>Pseudomonadota</taxon>
        <taxon>Betaproteobacteria</taxon>
        <taxon>Burkholderiales</taxon>
        <taxon>Comamonadaceae</taxon>
        <taxon>Variovorax</taxon>
    </lineage>
</organism>
<reference evidence="2 3" key="1">
    <citation type="submission" date="2024-03" db="EMBL/GenBank/DDBJ databases">
        <title>Novel species of the genus Variovorax.</title>
        <authorList>
            <person name="Liu Q."/>
            <person name="Xin Y.-H."/>
        </authorList>
    </citation>
    <scope>NUCLEOTIDE SEQUENCE [LARGE SCALE GENOMIC DNA]</scope>
    <source>
        <strain evidence="2 3">KACC 18501</strain>
    </source>
</reference>
<evidence type="ECO:0000313" key="3">
    <source>
        <dbReference type="Proteomes" id="UP001363010"/>
    </source>
</evidence>
<proteinExistence type="predicted"/>